<name>A0A9J6C9R6_POLVA</name>
<evidence type="ECO:0000313" key="2">
    <source>
        <dbReference type="Proteomes" id="UP001107558"/>
    </source>
</evidence>
<reference evidence="1" key="1">
    <citation type="submission" date="2021-03" db="EMBL/GenBank/DDBJ databases">
        <title>Chromosome level genome of the anhydrobiotic midge Polypedilum vanderplanki.</title>
        <authorList>
            <person name="Yoshida Y."/>
            <person name="Kikawada T."/>
            <person name="Gusev O."/>
        </authorList>
    </citation>
    <scope>NUCLEOTIDE SEQUENCE</scope>
    <source>
        <strain evidence="1">NIAS01</strain>
        <tissue evidence="1">Whole body or cell culture</tissue>
    </source>
</reference>
<proteinExistence type="predicted"/>
<keyword evidence="2" id="KW-1185">Reference proteome</keyword>
<organism evidence="1 2">
    <name type="scientific">Polypedilum vanderplanki</name>
    <name type="common">Sleeping chironomid midge</name>
    <dbReference type="NCBI Taxonomy" id="319348"/>
    <lineage>
        <taxon>Eukaryota</taxon>
        <taxon>Metazoa</taxon>
        <taxon>Ecdysozoa</taxon>
        <taxon>Arthropoda</taxon>
        <taxon>Hexapoda</taxon>
        <taxon>Insecta</taxon>
        <taxon>Pterygota</taxon>
        <taxon>Neoptera</taxon>
        <taxon>Endopterygota</taxon>
        <taxon>Diptera</taxon>
        <taxon>Nematocera</taxon>
        <taxon>Chironomoidea</taxon>
        <taxon>Chironomidae</taxon>
        <taxon>Chironominae</taxon>
        <taxon>Polypedilum</taxon>
        <taxon>Polypedilum</taxon>
    </lineage>
</organism>
<dbReference type="InterPro" id="IPR036322">
    <property type="entry name" value="WD40_repeat_dom_sf"/>
</dbReference>
<sequence length="471" mass="54618">MLNPYFLPECTAKNTHYLKCRIGLYTEQSDIIIACLTSSGIIELFSFILDKCELKQFNSNLNEKRKENLKNLPKEIIKFDMYKNFLYDISFSNFEWCPKMYENFKILLGITKNDEIIFYRVQNDVIFIQDKSFEIEDIGKNRAVKWMNMNDEHFLLVSTNNGNLIRFSIILRNDAIVLCTKVHSLEIFQFNENDSKLVLSKYIGLTITGVEVCINLQYFISILNGKVYFLKLNISRTNEVELETCTQIEHVSNVDDVQASTNYAYYGITKSRNNVLIFLSCYPQIAFDHLTNKQPAQISVNLFTKYDPFQILMDNQSLKLTDYSDCMVAVRFIGASKLETLGHRRLLLKIIANTKFEMETFKSAAETLKTQFQALLKICDTKVEKANLPPEVCHCCDENIAPNSLICSQNHKLKRCIVTNLILQIDSNSFCRQCRENVVQLETFSTIFGNSFENSRFYLCPFCDSKLAFYD</sequence>
<dbReference type="OrthoDB" id="6021743at2759"/>
<accession>A0A9J6C9R6</accession>
<dbReference type="AlphaFoldDB" id="A0A9J6C9R6"/>
<comment type="caution">
    <text evidence="1">The sequence shown here is derived from an EMBL/GenBank/DDBJ whole genome shotgun (WGS) entry which is preliminary data.</text>
</comment>
<protein>
    <recommendedName>
        <fullName evidence="3">Transcription factor IIIC putative zinc-finger domain-containing protein</fullName>
    </recommendedName>
</protein>
<gene>
    <name evidence="1" type="ORF">PVAND_008174</name>
</gene>
<evidence type="ECO:0000313" key="1">
    <source>
        <dbReference type="EMBL" id="KAG5678507.1"/>
    </source>
</evidence>
<dbReference type="SUPFAM" id="SSF50978">
    <property type="entry name" value="WD40 repeat-like"/>
    <property type="match status" value="1"/>
</dbReference>
<dbReference type="EMBL" id="JADBJN010000002">
    <property type="protein sequence ID" value="KAG5678507.1"/>
    <property type="molecule type" value="Genomic_DNA"/>
</dbReference>
<evidence type="ECO:0008006" key="3">
    <source>
        <dbReference type="Google" id="ProtNLM"/>
    </source>
</evidence>
<dbReference type="Proteomes" id="UP001107558">
    <property type="component" value="Chromosome 2"/>
</dbReference>